<dbReference type="PANTHER" id="PTHR14226">
    <property type="entry name" value="NEUROPATHY TARGET ESTERASE/SWISS CHEESE D.MELANOGASTER"/>
    <property type="match status" value="1"/>
</dbReference>
<keyword evidence="3 4" id="KW-0443">Lipid metabolism</keyword>
<dbReference type="InterPro" id="IPR016035">
    <property type="entry name" value="Acyl_Trfase/lysoPLipase"/>
</dbReference>
<feature type="short sequence motif" description="GXGXXG" evidence="4">
    <location>
        <begin position="11"/>
        <end position="16"/>
    </location>
</feature>
<feature type="active site" description="Nucleophile" evidence="4">
    <location>
        <position position="40"/>
    </location>
</feature>
<evidence type="ECO:0000256" key="4">
    <source>
        <dbReference type="PROSITE-ProRule" id="PRU01161"/>
    </source>
</evidence>
<evidence type="ECO:0000259" key="5">
    <source>
        <dbReference type="PROSITE" id="PS51635"/>
    </source>
</evidence>
<dbReference type="PANTHER" id="PTHR14226:SF29">
    <property type="entry name" value="NEUROPATHY TARGET ESTERASE SWS"/>
    <property type="match status" value="1"/>
</dbReference>
<accession>E0WCJ3</accession>
<feature type="domain" description="PNPLA" evidence="5">
    <location>
        <begin position="7"/>
        <end position="166"/>
    </location>
</feature>
<dbReference type="Gene3D" id="3.40.1090.10">
    <property type="entry name" value="Cytosolic phospholipase A2 catalytic domain"/>
    <property type="match status" value="2"/>
</dbReference>
<feature type="short sequence motif" description="DGA/G" evidence="4">
    <location>
        <begin position="153"/>
        <end position="155"/>
    </location>
</feature>
<dbReference type="CDD" id="cd07205">
    <property type="entry name" value="Pat_PNPLA6_PNPLA7_NTE1_like"/>
    <property type="match status" value="1"/>
</dbReference>
<evidence type="ECO:0000256" key="2">
    <source>
        <dbReference type="ARBA" id="ARBA00022963"/>
    </source>
</evidence>
<dbReference type="GO" id="GO:0016042">
    <property type="term" value="P:lipid catabolic process"/>
    <property type="evidence" value="ECO:0007669"/>
    <property type="project" value="UniProtKB-UniRule"/>
</dbReference>
<keyword evidence="2 4" id="KW-0442">Lipid degradation</keyword>
<dbReference type="GO" id="GO:0016787">
    <property type="term" value="F:hydrolase activity"/>
    <property type="evidence" value="ECO:0007669"/>
    <property type="project" value="UniProtKB-UniRule"/>
</dbReference>
<proteinExistence type="predicted"/>
<evidence type="ECO:0000256" key="3">
    <source>
        <dbReference type="ARBA" id="ARBA00023098"/>
    </source>
</evidence>
<dbReference type="InterPro" id="IPR002641">
    <property type="entry name" value="PNPLA_dom"/>
</dbReference>
<keyword evidence="1 4" id="KW-0378">Hydrolase</keyword>
<evidence type="ECO:0000313" key="6">
    <source>
        <dbReference type="EMBL" id="ADC79137.1"/>
    </source>
</evidence>
<name>E0WCJ3_9BACT</name>
<protein>
    <submittedName>
        <fullName evidence="6">Patatin-like phospholipase</fullName>
    </submittedName>
</protein>
<feature type="short sequence motif" description="GXSXG" evidence="4">
    <location>
        <begin position="38"/>
        <end position="42"/>
    </location>
</feature>
<evidence type="ECO:0000256" key="1">
    <source>
        <dbReference type="ARBA" id="ARBA00022801"/>
    </source>
</evidence>
<organism evidence="6">
    <name type="scientific">uncultured sludge bacterium</name>
    <dbReference type="NCBI Taxonomy" id="641485"/>
    <lineage>
        <taxon>Bacteria</taxon>
        <taxon>environmental samples</taxon>
    </lineage>
</organism>
<dbReference type="EMBL" id="FJ951168">
    <property type="protein sequence ID" value="ADC79137.1"/>
    <property type="molecule type" value="Genomic_DNA"/>
</dbReference>
<dbReference type="PROSITE" id="PS51635">
    <property type="entry name" value="PNPLA"/>
    <property type="match status" value="1"/>
</dbReference>
<dbReference type="SUPFAM" id="SSF52151">
    <property type="entry name" value="FabD/lysophospholipase-like"/>
    <property type="match status" value="1"/>
</dbReference>
<feature type="active site" description="Proton acceptor" evidence="4">
    <location>
        <position position="153"/>
    </location>
</feature>
<dbReference type="Pfam" id="PF01734">
    <property type="entry name" value="Patatin"/>
    <property type="match status" value="1"/>
</dbReference>
<dbReference type="InterPro" id="IPR050301">
    <property type="entry name" value="NTE"/>
</dbReference>
<dbReference type="AlphaFoldDB" id="E0WCJ3"/>
<reference evidence="6" key="1">
    <citation type="journal article" date="2010" name="Bioresour. Technol.">
        <title>Use of metagenomic approaches to isolate lipolytic genes from activated sludge.</title>
        <authorList>
            <person name="Liaw R.B."/>
            <person name="Cheng M.P."/>
            <person name="Wu M.C."/>
            <person name="Lee C.Y."/>
        </authorList>
    </citation>
    <scope>NUCLEOTIDE SEQUENCE</scope>
</reference>
<sequence>MEKRIALALGGGGVKGISHIGVLRRLEQRGFTVQSLAGTSIGALVGAFYALGYAPDHIEELFANFRQSQLYGKVKGEEPSLLGFNGLARRLKELVGDRTFADLKIPFAATATWVEYGREVCLREGSLIEALLASMALPGIFPMRFINGMGLVDGGMLNPVPVNAARALTTPDTPIVAIPLTAPLGVPATMERIVLSRFIPRWLNERIKRMRLVRAADVFFLTQDMMNRANTTHHLEASKPDLIIRPAVAHLNTLQKVDARAIIRIGEEAVEAALPQLSKLFDTNALAQARADI</sequence>